<dbReference type="Proteomes" id="UP000810207">
    <property type="component" value="Unassembled WGS sequence"/>
</dbReference>
<accession>A0ABS4RTV9</accession>
<feature type="domain" description="DUF1835" evidence="1">
    <location>
        <begin position="81"/>
        <end position="206"/>
    </location>
</feature>
<organism evidence="3 4">
    <name type="scientific">Paenibacillus xylanexedens</name>
    <dbReference type="NCBI Taxonomy" id="528191"/>
    <lineage>
        <taxon>Bacteria</taxon>
        <taxon>Bacillati</taxon>
        <taxon>Bacillota</taxon>
        <taxon>Bacilli</taxon>
        <taxon>Bacillales</taxon>
        <taxon>Paenibacillaceae</taxon>
        <taxon>Paenibacillus</taxon>
    </lineage>
</organism>
<evidence type="ECO:0008006" key="5">
    <source>
        <dbReference type="Google" id="ProtNLM"/>
    </source>
</evidence>
<reference evidence="3 4" key="1">
    <citation type="submission" date="2021-03" db="EMBL/GenBank/DDBJ databases">
        <title>Genomic Encyclopedia of Type Strains, Phase IV (KMG-IV): sequencing the most valuable type-strain genomes for metagenomic binning, comparative biology and taxonomic classification.</title>
        <authorList>
            <person name="Goeker M."/>
        </authorList>
    </citation>
    <scope>NUCLEOTIDE SEQUENCE [LARGE SCALE GENOMIC DNA]</scope>
    <source>
        <strain evidence="3 4">DSM 21292</strain>
    </source>
</reference>
<evidence type="ECO:0000259" key="1">
    <source>
        <dbReference type="Pfam" id="PF08874"/>
    </source>
</evidence>
<evidence type="ECO:0000259" key="2">
    <source>
        <dbReference type="Pfam" id="PF12395"/>
    </source>
</evidence>
<proteinExistence type="predicted"/>
<dbReference type="InterPro" id="IPR014973">
    <property type="entry name" value="DUF1835"/>
</dbReference>
<dbReference type="EMBL" id="JAGIKV010000008">
    <property type="protein sequence ID" value="MBP2245891.1"/>
    <property type="molecule type" value="Genomic_DNA"/>
</dbReference>
<evidence type="ECO:0000313" key="3">
    <source>
        <dbReference type="EMBL" id="MBP2245891.1"/>
    </source>
</evidence>
<sequence>MIDDIFAFSRMLNRMNEDELRSLLRVLYMKSELVVKRQAEQGERVDFAQTMQSLFRDLDTPLDLGRLEQQALAEVEKPNEIHITFGDSPLGSLKMGMSTLPDQEKRSFFSMDDDDYAVGPLGDLTRRADLQRRHLWLTERMCLNDREAYGMHELESLFELNATIQSFDSKTSIIIWYANNAREKTGLLYAMYLLRNTGSPIYLIETSGLYKQLFDKPEVQYDVLHTGEILPEKLLAMWHVCSEQEPLSKQERRQLEQDWLELSVQPGLLRMVENGVIRSLTEDALDEYIMQKVRELTPNWESGKYIRAARIVGEVIGTSSQHISDAFVEYRLRQLVLQGQLEMDGKPLAMRYYSIRLAGR</sequence>
<dbReference type="Pfam" id="PF08874">
    <property type="entry name" value="DUF1835"/>
    <property type="match status" value="1"/>
</dbReference>
<comment type="caution">
    <text evidence="3">The sequence shown here is derived from an EMBL/GenBank/DDBJ whole genome shotgun (WGS) entry which is preliminary data.</text>
</comment>
<evidence type="ECO:0000313" key="4">
    <source>
        <dbReference type="Proteomes" id="UP000810207"/>
    </source>
</evidence>
<protein>
    <recommendedName>
        <fullName evidence="5">DUF1835 domain-containing protein</fullName>
    </recommendedName>
</protein>
<name>A0ABS4RTV9_PAEXY</name>
<gene>
    <name evidence="3" type="ORF">J2Z28_002520</name>
</gene>
<keyword evidence="4" id="KW-1185">Reference proteome</keyword>
<dbReference type="Pfam" id="PF12395">
    <property type="entry name" value="DUF3658"/>
    <property type="match status" value="1"/>
</dbReference>
<feature type="domain" description="DUF3658" evidence="2">
    <location>
        <begin position="242"/>
        <end position="353"/>
    </location>
</feature>
<dbReference type="InterPro" id="IPR022123">
    <property type="entry name" value="DUF3658"/>
</dbReference>
<dbReference type="RefSeq" id="WP_211082699.1">
    <property type="nucleotide sequence ID" value="NZ_CBCSLC010000005.1"/>
</dbReference>